<dbReference type="Pfam" id="PF00535">
    <property type="entry name" value="Glycos_transf_2"/>
    <property type="match status" value="1"/>
</dbReference>
<dbReference type="PANTHER" id="PTHR43685:SF3">
    <property type="entry name" value="SLR2126 PROTEIN"/>
    <property type="match status" value="1"/>
</dbReference>
<dbReference type="CDD" id="cd00761">
    <property type="entry name" value="Glyco_tranf_GTA_type"/>
    <property type="match status" value="1"/>
</dbReference>
<evidence type="ECO:0000313" key="3">
    <source>
        <dbReference type="Proteomes" id="UP000266178"/>
    </source>
</evidence>
<gene>
    <name evidence="2" type="primary">pglI_2</name>
    <name evidence="2" type="ORF">Mgrana_02823</name>
</gene>
<dbReference type="OrthoDB" id="9766299at2"/>
<dbReference type="SUPFAM" id="SSF53448">
    <property type="entry name" value="Nucleotide-diphospho-sugar transferases"/>
    <property type="match status" value="1"/>
</dbReference>
<comment type="caution">
    <text evidence="2">The sequence shown here is derived from an EMBL/GenBank/DDBJ whole genome shotgun (WGS) entry which is preliminary data.</text>
</comment>
<accession>A0A399F6M2</accession>
<dbReference type="EC" id="2.4.1.293" evidence="2"/>
<protein>
    <submittedName>
        <fullName evidence="2">GalNAc(5)-diNAcBac-PP-undecaprenol beta-1,3-glucosyltransferase</fullName>
        <ecNumber evidence="2">2.4.1.293</ecNumber>
    </submittedName>
</protein>
<evidence type="ECO:0000259" key="1">
    <source>
        <dbReference type="Pfam" id="PF00535"/>
    </source>
</evidence>
<dbReference type="GO" id="GO:0016757">
    <property type="term" value="F:glycosyltransferase activity"/>
    <property type="evidence" value="ECO:0007669"/>
    <property type="project" value="UniProtKB-KW"/>
</dbReference>
<dbReference type="PANTHER" id="PTHR43685">
    <property type="entry name" value="GLYCOSYLTRANSFERASE"/>
    <property type="match status" value="1"/>
</dbReference>
<organism evidence="2 3">
    <name type="scientific">Meiothermus granaticius NBRC 107808</name>
    <dbReference type="NCBI Taxonomy" id="1227551"/>
    <lineage>
        <taxon>Bacteria</taxon>
        <taxon>Thermotogati</taxon>
        <taxon>Deinococcota</taxon>
        <taxon>Deinococci</taxon>
        <taxon>Thermales</taxon>
        <taxon>Thermaceae</taxon>
        <taxon>Meiothermus</taxon>
    </lineage>
</organism>
<sequence>MEPTFSVVIPTFNRAELLERTVKALLGQMGADLEVIVVDDGSTDSTPARLQGIADPRVRLHRQPNQGLAAARNAGFALARGRYVLFNDDDLVPEPGFLAAHLELHGQLPGVAVVSRTYLPEELGNAPFTRYWRARAEGGVRGKPNGAVLGKGGYWFASLSIGRNLLPNPPFSAFRAYGWEEHELGLRLWAKGVQPRLAVGARAAHLDRVCLEAMVAKLGSMGRMAWEFYGLHPSLEVAFWTGANPLSLAYKRWFYPWAKAQRLLEDRAWESTSVAFGNYSFILEAAYTRGLLEGKP</sequence>
<dbReference type="RefSeq" id="WP_119358267.1">
    <property type="nucleotide sequence ID" value="NZ_BJXM01000004.1"/>
</dbReference>
<dbReference type="AlphaFoldDB" id="A0A399F6M2"/>
<keyword evidence="2" id="KW-0808">Transferase</keyword>
<dbReference type="InterPro" id="IPR001173">
    <property type="entry name" value="Glyco_trans_2-like"/>
</dbReference>
<dbReference type="EMBL" id="QWLB01000049">
    <property type="protein sequence ID" value="RIH91286.1"/>
    <property type="molecule type" value="Genomic_DNA"/>
</dbReference>
<feature type="domain" description="Glycosyltransferase 2-like" evidence="1">
    <location>
        <begin position="6"/>
        <end position="124"/>
    </location>
</feature>
<evidence type="ECO:0000313" key="2">
    <source>
        <dbReference type="EMBL" id="RIH91286.1"/>
    </source>
</evidence>
<keyword evidence="3" id="KW-1185">Reference proteome</keyword>
<dbReference type="Gene3D" id="3.90.550.10">
    <property type="entry name" value="Spore Coat Polysaccharide Biosynthesis Protein SpsA, Chain A"/>
    <property type="match status" value="1"/>
</dbReference>
<proteinExistence type="predicted"/>
<dbReference type="Proteomes" id="UP000266178">
    <property type="component" value="Unassembled WGS sequence"/>
</dbReference>
<keyword evidence="2" id="KW-0328">Glycosyltransferase</keyword>
<dbReference type="InterPro" id="IPR050834">
    <property type="entry name" value="Glycosyltransf_2"/>
</dbReference>
<reference evidence="2 3" key="1">
    <citation type="submission" date="2018-08" db="EMBL/GenBank/DDBJ databases">
        <title>Meiothermus granaticius genome AF-68 sequencing project.</title>
        <authorList>
            <person name="Da Costa M.S."/>
            <person name="Albuquerque L."/>
            <person name="Raposo P."/>
            <person name="Froufe H.J.C."/>
            <person name="Barroso C.S."/>
            <person name="Egas C."/>
        </authorList>
    </citation>
    <scope>NUCLEOTIDE SEQUENCE [LARGE SCALE GENOMIC DNA]</scope>
    <source>
        <strain evidence="2 3">AF-68</strain>
    </source>
</reference>
<dbReference type="InterPro" id="IPR029044">
    <property type="entry name" value="Nucleotide-diphossugar_trans"/>
</dbReference>
<name>A0A399F6M2_9DEIN</name>